<name>A0A7L4PBP2_9CREN</name>
<protein>
    <submittedName>
        <fullName evidence="1">Uncharacterized protein</fullName>
    </submittedName>
</protein>
<dbReference type="GeneID" id="44139614"/>
<dbReference type="AlphaFoldDB" id="A0A7L4PBP2"/>
<comment type="caution">
    <text evidence="1">The sequence shown here is derived from an EMBL/GenBank/DDBJ whole genome shotgun (WGS) entry which is preliminary data.</text>
</comment>
<sequence>MDNEYLEYTAYCPSCGRRMEVANQYLRIDQLTGRKTLERVMYCKSCNIKIRQYAQL</sequence>
<accession>A0A7L4PBP2</accession>
<evidence type="ECO:0000313" key="1">
    <source>
        <dbReference type="EMBL" id="NYR16162.1"/>
    </source>
</evidence>
<dbReference type="RefSeq" id="WP_014348039.1">
    <property type="nucleotide sequence ID" value="NZ_JAAVJF010000004.1"/>
</dbReference>
<dbReference type="EMBL" id="JAAVJF010000004">
    <property type="protein sequence ID" value="NYR16162.1"/>
    <property type="molecule type" value="Genomic_DNA"/>
</dbReference>
<organism evidence="1 2">
    <name type="scientific">Pyrobaculum arsenaticum</name>
    <dbReference type="NCBI Taxonomy" id="121277"/>
    <lineage>
        <taxon>Archaea</taxon>
        <taxon>Thermoproteota</taxon>
        <taxon>Thermoprotei</taxon>
        <taxon>Thermoproteales</taxon>
        <taxon>Thermoproteaceae</taxon>
        <taxon>Pyrobaculum</taxon>
    </lineage>
</organism>
<gene>
    <name evidence="1" type="ORF">HC235_09520</name>
</gene>
<keyword evidence="2" id="KW-1185">Reference proteome</keyword>
<evidence type="ECO:0000313" key="2">
    <source>
        <dbReference type="Proteomes" id="UP000554766"/>
    </source>
</evidence>
<reference evidence="1 2" key="1">
    <citation type="journal article" date="2020" name="Nat. Commun.">
        <title>The structures of two archaeal type IV pili illuminate evolutionary relationships.</title>
        <authorList>
            <person name="Wang F."/>
            <person name="Baquero D.P."/>
            <person name="Su Z."/>
            <person name="Beltran L.C."/>
            <person name="Prangishvili D."/>
            <person name="Krupovic M."/>
            <person name="Egelman E.H."/>
        </authorList>
    </citation>
    <scope>NUCLEOTIDE SEQUENCE [LARGE SCALE GENOMIC DNA]</scope>
    <source>
        <strain evidence="1 2">2GA</strain>
    </source>
</reference>
<dbReference type="Proteomes" id="UP000554766">
    <property type="component" value="Unassembled WGS sequence"/>
</dbReference>
<proteinExistence type="predicted"/>